<name>A0ABU2CWH0_9MICO</name>
<protein>
    <submittedName>
        <fullName evidence="2">Uncharacterized protein</fullName>
    </submittedName>
</protein>
<evidence type="ECO:0000256" key="1">
    <source>
        <dbReference type="SAM" id="Phobius"/>
    </source>
</evidence>
<keyword evidence="1" id="KW-0812">Transmembrane</keyword>
<evidence type="ECO:0000313" key="3">
    <source>
        <dbReference type="Proteomes" id="UP001183585"/>
    </source>
</evidence>
<gene>
    <name evidence="2" type="ORF">J2S48_005202</name>
</gene>
<dbReference type="Proteomes" id="UP001183585">
    <property type="component" value="Unassembled WGS sequence"/>
</dbReference>
<accession>A0ABU2CWH0</accession>
<dbReference type="EMBL" id="JAVDYE010000001">
    <property type="protein sequence ID" value="MDR7385687.1"/>
    <property type="molecule type" value="Genomic_DNA"/>
</dbReference>
<dbReference type="RefSeq" id="WP_274996633.1">
    <property type="nucleotide sequence ID" value="NZ_JAJQQP010000013.1"/>
</dbReference>
<sequence>MDWSPIWSAAVAAGIVSAVANGLFALWRHSAEAKARRQETQHVHLRDAAVDFIAARGAVVAHRILLFERTEDFKSHQQRAGTWDTPGVEERRQLRLEALHAQTEAEEQARNAMARLRLISQDIYELADAVLNPAMTPDQDTREAMEEADRLALEMFVDAVRSRLDRRPQNSHSAQMTA</sequence>
<comment type="caution">
    <text evidence="2">The sequence shown here is derived from an EMBL/GenBank/DDBJ whole genome shotgun (WGS) entry which is preliminary data.</text>
</comment>
<keyword evidence="1" id="KW-1133">Transmembrane helix</keyword>
<keyword evidence="3" id="KW-1185">Reference proteome</keyword>
<keyword evidence="1" id="KW-0472">Membrane</keyword>
<feature type="transmembrane region" description="Helical" evidence="1">
    <location>
        <begin position="6"/>
        <end position="27"/>
    </location>
</feature>
<reference evidence="2 3" key="1">
    <citation type="submission" date="2023-07" db="EMBL/GenBank/DDBJ databases">
        <title>Sequencing the genomes of 1000 actinobacteria strains.</title>
        <authorList>
            <person name="Klenk H.-P."/>
        </authorList>
    </citation>
    <scope>NUCLEOTIDE SEQUENCE [LARGE SCALE GENOMIC DNA]</scope>
    <source>
        <strain evidence="2 3">DSM 45554</strain>
    </source>
</reference>
<organism evidence="2 3">
    <name type="scientific">Promicromonospora iranensis</name>
    <dbReference type="NCBI Taxonomy" id="1105144"/>
    <lineage>
        <taxon>Bacteria</taxon>
        <taxon>Bacillati</taxon>
        <taxon>Actinomycetota</taxon>
        <taxon>Actinomycetes</taxon>
        <taxon>Micrococcales</taxon>
        <taxon>Promicromonosporaceae</taxon>
        <taxon>Promicromonospora</taxon>
    </lineage>
</organism>
<proteinExistence type="predicted"/>
<evidence type="ECO:0000313" key="2">
    <source>
        <dbReference type="EMBL" id="MDR7385687.1"/>
    </source>
</evidence>